<dbReference type="Proteomes" id="UP000315377">
    <property type="component" value="Chromosome"/>
</dbReference>
<dbReference type="GO" id="GO:0016020">
    <property type="term" value="C:membrane"/>
    <property type="evidence" value="ECO:0007669"/>
    <property type="project" value="GOC"/>
</dbReference>
<dbReference type="InterPro" id="IPR051916">
    <property type="entry name" value="GPI-anchor_lipid_remodeler"/>
</dbReference>
<proteinExistence type="predicted"/>
<dbReference type="GO" id="GO:0006506">
    <property type="term" value="P:GPI anchor biosynthetic process"/>
    <property type="evidence" value="ECO:0007669"/>
    <property type="project" value="TreeGrafter"/>
</dbReference>
<dbReference type="InterPro" id="IPR005135">
    <property type="entry name" value="Endo/exonuclease/phosphatase"/>
</dbReference>
<evidence type="ECO:0000259" key="1">
    <source>
        <dbReference type="Pfam" id="PF03372"/>
    </source>
</evidence>
<dbReference type="InterPro" id="IPR036691">
    <property type="entry name" value="Endo/exonu/phosph_ase_sf"/>
</dbReference>
<protein>
    <recommendedName>
        <fullName evidence="1">Endonuclease/exonuclease/phosphatase domain-containing protein</fullName>
    </recommendedName>
</protein>
<dbReference type="SUPFAM" id="SSF56219">
    <property type="entry name" value="DNase I-like"/>
    <property type="match status" value="1"/>
</dbReference>
<dbReference type="PANTHER" id="PTHR14859">
    <property type="entry name" value="CALCOFLUOR WHITE HYPERSENSITIVE PROTEIN PRECURSOR"/>
    <property type="match status" value="1"/>
</dbReference>
<organism evidence="2 3">
    <name type="scientific">Paenibacillus thiaminolyticus</name>
    <name type="common">Bacillus thiaminolyticus</name>
    <dbReference type="NCBI Taxonomy" id="49283"/>
    <lineage>
        <taxon>Bacteria</taxon>
        <taxon>Bacillati</taxon>
        <taxon>Bacillota</taxon>
        <taxon>Bacilli</taxon>
        <taxon>Bacillales</taxon>
        <taxon>Paenibacillaceae</taxon>
        <taxon>Paenibacillus</taxon>
    </lineage>
</organism>
<dbReference type="Pfam" id="PF03372">
    <property type="entry name" value="Exo_endo_phos"/>
    <property type="match status" value="1"/>
</dbReference>
<sequence length="94" mass="10817">MAQVIEESQTDIIALNEVDKYFSRRSDNADQLTWLSDRLCMRHSFFGPAITFSSKTGSVPGQYGNAVLSRFPIVLVIKTYWVVPQMQHLNYMRT</sequence>
<dbReference type="AlphaFoldDB" id="A0AAP9J0S4"/>
<reference evidence="2 3" key="1">
    <citation type="submission" date="2019-07" db="EMBL/GenBank/DDBJ databases">
        <title>Paenibacillus thiaminolyticus NRRL B-4156.</title>
        <authorList>
            <person name="Hehnly C."/>
            <person name="Zhang L."/>
        </authorList>
    </citation>
    <scope>NUCLEOTIDE SEQUENCE [LARGE SCALE GENOMIC DNA]</scope>
    <source>
        <strain evidence="2 3">NRRL B-4156</strain>
    </source>
</reference>
<gene>
    <name evidence="2" type="ORF">FLT43_02010</name>
</gene>
<feature type="domain" description="Endonuclease/exonuclease/phosphatase" evidence="1">
    <location>
        <begin position="2"/>
        <end position="81"/>
    </location>
</feature>
<evidence type="ECO:0000313" key="2">
    <source>
        <dbReference type="EMBL" id="QDM42413.1"/>
    </source>
</evidence>
<accession>A0AAP9J0S4</accession>
<dbReference type="GeneID" id="99991602"/>
<evidence type="ECO:0000313" key="3">
    <source>
        <dbReference type="Proteomes" id="UP000315377"/>
    </source>
</evidence>
<dbReference type="Gene3D" id="3.60.10.10">
    <property type="entry name" value="Endonuclease/exonuclease/phosphatase"/>
    <property type="match status" value="1"/>
</dbReference>
<dbReference type="GO" id="GO:0003824">
    <property type="term" value="F:catalytic activity"/>
    <property type="evidence" value="ECO:0007669"/>
    <property type="project" value="InterPro"/>
</dbReference>
<name>A0AAP9J0S4_PANTH</name>
<dbReference type="EMBL" id="CP041405">
    <property type="protein sequence ID" value="QDM42413.1"/>
    <property type="molecule type" value="Genomic_DNA"/>
</dbReference>
<dbReference type="RefSeq" id="WP_115057888.1">
    <property type="nucleotide sequence ID" value="NZ_CABMNB010000036.1"/>
</dbReference>
<dbReference type="PANTHER" id="PTHR14859:SF15">
    <property type="entry name" value="ENDONUCLEASE_EXONUCLEASE_PHOSPHATASE DOMAIN-CONTAINING PROTEIN"/>
    <property type="match status" value="1"/>
</dbReference>